<organism evidence="5 6">
    <name type="scientific">Maylandia zebra</name>
    <name type="common">zebra mbuna</name>
    <dbReference type="NCBI Taxonomy" id="106582"/>
    <lineage>
        <taxon>Eukaryota</taxon>
        <taxon>Metazoa</taxon>
        <taxon>Chordata</taxon>
        <taxon>Craniata</taxon>
        <taxon>Vertebrata</taxon>
        <taxon>Euteleostomi</taxon>
        <taxon>Actinopterygii</taxon>
        <taxon>Neopterygii</taxon>
        <taxon>Teleostei</taxon>
        <taxon>Neoteleostei</taxon>
        <taxon>Acanthomorphata</taxon>
        <taxon>Ovalentaria</taxon>
        <taxon>Cichlomorphae</taxon>
        <taxon>Cichliformes</taxon>
        <taxon>Cichlidae</taxon>
        <taxon>African cichlids</taxon>
        <taxon>Pseudocrenilabrinae</taxon>
        <taxon>Haplochromini</taxon>
        <taxon>Maylandia</taxon>
        <taxon>Maylandia zebra complex</taxon>
    </lineage>
</organism>
<dbReference type="InterPro" id="IPR038389">
    <property type="entry name" value="PSMG2_sf"/>
</dbReference>
<sequence length="262" mass="28747">MFISSQSSAPSFRDFTLVMPAVAVGNVGQLAVDLIVSTLNMSRVGHIHTDCLIPMAGNNPYASSKEDGEELHTPAEVHSLSSLHTVCLLLFSFVLPLFKLQSKTKKFRQLLVSWIKSSGFSRTVVLSSSHAYQRDDQQLQGTPLRYLVTPSLLKGSADALKELGWREMERVPAFPGLTDGNTEPRLCIPGGGITKGLYTDSCKEDLPLAVLLLFCSEGDNIPDAFALANHLNDWLHLKQPNKWKIPTSWSLLFGNGIPPALF</sequence>
<dbReference type="Pfam" id="PF09754">
    <property type="entry name" value="PAC2"/>
    <property type="match status" value="1"/>
</dbReference>
<evidence type="ECO:0000256" key="1">
    <source>
        <dbReference type="ARBA" id="ARBA00019186"/>
    </source>
</evidence>
<evidence type="ECO:0000313" key="5">
    <source>
        <dbReference type="Ensembl" id="ENSMZEP00005003871.1"/>
    </source>
</evidence>
<dbReference type="GeneTree" id="ENSGT00390000018415"/>
<keyword evidence="2 4" id="KW-0143">Chaperone</keyword>
<keyword evidence="6" id="KW-1185">Reference proteome</keyword>
<dbReference type="GO" id="GO:0043248">
    <property type="term" value="P:proteasome assembly"/>
    <property type="evidence" value="ECO:0007669"/>
    <property type="project" value="TreeGrafter"/>
</dbReference>
<dbReference type="InterPro" id="IPR016562">
    <property type="entry name" value="Proteasome_assmbl_chp_2_euk"/>
</dbReference>
<dbReference type="GO" id="GO:0005829">
    <property type="term" value="C:cytosol"/>
    <property type="evidence" value="ECO:0007669"/>
    <property type="project" value="TreeGrafter"/>
</dbReference>
<accession>A0A3P9B1U2</accession>
<reference evidence="5" key="2">
    <citation type="submission" date="2025-08" db="UniProtKB">
        <authorList>
            <consortium name="Ensembl"/>
        </authorList>
    </citation>
    <scope>IDENTIFICATION</scope>
</reference>
<evidence type="ECO:0000256" key="4">
    <source>
        <dbReference type="PIRNR" id="PIRNR010044"/>
    </source>
</evidence>
<dbReference type="PANTHER" id="PTHR12970">
    <property type="entry name" value="PROTEASOME ASSEMBLY CHAPERONE 2"/>
    <property type="match status" value="1"/>
</dbReference>
<dbReference type="AlphaFoldDB" id="A0A3P9B1U2"/>
<dbReference type="SUPFAM" id="SSF159659">
    <property type="entry name" value="Cgl1923-like"/>
    <property type="match status" value="1"/>
</dbReference>
<dbReference type="InterPro" id="IPR019151">
    <property type="entry name" value="Proteasome_assmbl_chaperone_2"/>
</dbReference>
<dbReference type="Ensembl" id="ENSMZET00005004030.1">
    <property type="protein sequence ID" value="ENSMZEP00005003871.1"/>
    <property type="gene ID" value="ENSMZEG00005002969.1"/>
</dbReference>
<dbReference type="Gene3D" id="3.40.50.10900">
    <property type="entry name" value="PAC-like subunit"/>
    <property type="match status" value="2"/>
</dbReference>
<comment type="subunit">
    <text evidence="4">Forms a heterodimer with PSMG1.</text>
</comment>
<proteinExistence type="inferred from homology"/>
<evidence type="ECO:0000313" key="6">
    <source>
        <dbReference type="Proteomes" id="UP000265160"/>
    </source>
</evidence>
<comment type="function">
    <text evidence="4">Chaperone protein which promotes assembly of the 20S proteasome as part of a heterodimer with PSMG1.</text>
</comment>
<dbReference type="Proteomes" id="UP000265160">
    <property type="component" value="LG22"/>
</dbReference>
<evidence type="ECO:0000256" key="2">
    <source>
        <dbReference type="ARBA" id="ARBA00023186"/>
    </source>
</evidence>
<evidence type="ECO:0000256" key="3">
    <source>
        <dbReference type="ARBA" id="ARBA00025745"/>
    </source>
</evidence>
<name>A0A3P9B1U2_9CICH</name>
<dbReference type="GO" id="GO:0005634">
    <property type="term" value="C:nucleus"/>
    <property type="evidence" value="ECO:0007669"/>
    <property type="project" value="TreeGrafter"/>
</dbReference>
<reference evidence="5 6" key="1">
    <citation type="journal article" date="2014" name="Nature">
        <title>The genomic substrate for adaptive radiation in African cichlid fish.</title>
        <authorList>
            <person name="Brawand D."/>
            <person name="Wagner C.E."/>
            <person name="Li Y.I."/>
            <person name="Malinsky M."/>
            <person name="Keller I."/>
            <person name="Fan S."/>
            <person name="Simakov O."/>
            <person name="Ng A.Y."/>
            <person name="Lim Z.W."/>
            <person name="Bezault E."/>
            <person name="Turner-Maier J."/>
            <person name="Johnson J."/>
            <person name="Alcazar R."/>
            <person name="Noh H.J."/>
            <person name="Russell P."/>
            <person name="Aken B."/>
            <person name="Alfoldi J."/>
            <person name="Amemiya C."/>
            <person name="Azzouzi N."/>
            <person name="Baroiller J.F."/>
            <person name="Barloy-Hubler F."/>
            <person name="Berlin A."/>
            <person name="Bloomquist R."/>
            <person name="Carleton K.L."/>
            <person name="Conte M.A."/>
            <person name="D'Cotta H."/>
            <person name="Eshel O."/>
            <person name="Gaffney L."/>
            <person name="Galibert F."/>
            <person name="Gante H.F."/>
            <person name="Gnerre S."/>
            <person name="Greuter L."/>
            <person name="Guyon R."/>
            <person name="Haddad N.S."/>
            <person name="Haerty W."/>
            <person name="Harris R.M."/>
            <person name="Hofmann H.A."/>
            <person name="Hourlier T."/>
            <person name="Hulata G."/>
            <person name="Jaffe D.B."/>
            <person name="Lara M."/>
            <person name="Lee A.P."/>
            <person name="MacCallum I."/>
            <person name="Mwaiko S."/>
            <person name="Nikaido M."/>
            <person name="Nishihara H."/>
            <person name="Ozouf-Costaz C."/>
            <person name="Penman D.J."/>
            <person name="Przybylski D."/>
            <person name="Rakotomanga M."/>
            <person name="Renn S.C.P."/>
            <person name="Ribeiro F.J."/>
            <person name="Ron M."/>
            <person name="Salzburger W."/>
            <person name="Sanchez-Pulido L."/>
            <person name="Santos M.E."/>
            <person name="Searle S."/>
            <person name="Sharpe T."/>
            <person name="Swofford R."/>
            <person name="Tan F.J."/>
            <person name="Williams L."/>
            <person name="Young S."/>
            <person name="Yin S."/>
            <person name="Okada N."/>
            <person name="Kocher T.D."/>
            <person name="Miska E.A."/>
            <person name="Lander E.S."/>
            <person name="Venkatesh B."/>
            <person name="Fernald R.D."/>
            <person name="Meyer A."/>
            <person name="Ponting C.P."/>
            <person name="Streelman J.T."/>
            <person name="Lindblad-Toh K."/>
            <person name="Seehausen O."/>
            <person name="Di Palma F."/>
        </authorList>
    </citation>
    <scope>NUCLEOTIDE SEQUENCE</scope>
</reference>
<dbReference type="PANTHER" id="PTHR12970:SF1">
    <property type="entry name" value="PROTEASOME ASSEMBLY CHAPERONE 2"/>
    <property type="match status" value="1"/>
</dbReference>
<comment type="similarity">
    <text evidence="3 4">Belongs to the PSMG2 family.</text>
</comment>
<protein>
    <recommendedName>
        <fullName evidence="1 4">Proteasome assembly chaperone 2</fullName>
    </recommendedName>
</protein>
<reference evidence="5" key="3">
    <citation type="submission" date="2025-09" db="UniProtKB">
        <authorList>
            <consortium name="Ensembl"/>
        </authorList>
    </citation>
    <scope>IDENTIFICATION</scope>
</reference>
<dbReference type="PIRSF" id="PIRSF010044">
    <property type="entry name" value="UCP010044"/>
    <property type="match status" value="1"/>
</dbReference>